<reference evidence="1" key="1">
    <citation type="submission" date="2024-03" db="EMBL/GenBank/DDBJ databases">
        <title>WGS assembly of Saponaria officinalis var. Norfolk2.</title>
        <authorList>
            <person name="Jenkins J."/>
            <person name="Shu S."/>
            <person name="Grimwood J."/>
            <person name="Barry K."/>
            <person name="Goodstein D."/>
            <person name="Schmutz J."/>
            <person name="Leebens-Mack J."/>
            <person name="Osbourn A."/>
        </authorList>
    </citation>
    <scope>NUCLEOTIDE SEQUENCE [LARGE SCALE GENOMIC DNA]</scope>
    <source>
        <strain evidence="1">JIC</strain>
    </source>
</reference>
<proteinExistence type="predicted"/>
<evidence type="ECO:0000313" key="2">
    <source>
        <dbReference type="Proteomes" id="UP001443914"/>
    </source>
</evidence>
<protein>
    <submittedName>
        <fullName evidence="1">Uncharacterized protein</fullName>
    </submittedName>
</protein>
<keyword evidence="2" id="KW-1185">Reference proteome</keyword>
<gene>
    <name evidence="1" type="ORF">RND81_05G010300</name>
</gene>
<accession>A0AAW1KW85</accession>
<name>A0AAW1KW85_SAPOF</name>
<sequence length="205" mass="23026">MHTSPRKLVLSLRLYSFGVYRLERYITVSAPPAHINVQVREGNKLAMQGEVMTNQAACKTPFNLLVVLSDEGASIGDLFLDNGVDITMGREKKTWSFVVFSAISTNNSITITSNVINRDFAVAQKWIINKISILGFRNRKNIQAYTLQAGGRVLRNHGSRSTSNPDKRGQFIVAEIPSLQLSVGYDFMLKLKLEHRGDTRFTNYT</sequence>
<organism evidence="1 2">
    <name type="scientific">Saponaria officinalis</name>
    <name type="common">Common soapwort</name>
    <name type="synonym">Lychnis saponaria</name>
    <dbReference type="NCBI Taxonomy" id="3572"/>
    <lineage>
        <taxon>Eukaryota</taxon>
        <taxon>Viridiplantae</taxon>
        <taxon>Streptophyta</taxon>
        <taxon>Embryophyta</taxon>
        <taxon>Tracheophyta</taxon>
        <taxon>Spermatophyta</taxon>
        <taxon>Magnoliopsida</taxon>
        <taxon>eudicotyledons</taxon>
        <taxon>Gunneridae</taxon>
        <taxon>Pentapetalae</taxon>
        <taxon>Caryophyllales</taxon>
        <taxon>Caryophyllaceae</taxon>
        <taxon>Caryophylleae</taxon>
        <taxon>Saponaria</taxon>
    </lineage>
</organism>
<dbReference type="Gene3D" id="2.60.40.1180">
    <property type="entry name" value="Golgi alpha-mannosidase II"/>
    <property type="match status" value="1"/>
</dbReference>
<dbReference type="AlphaFoldDB" id="A0AAW1KW85"/>
<dbReference type="PANTHER" id="PTHR22762:SF133">
    <property type="entry name" value="P-TYPE DOMAIN-CONTAINING PROTEIN"/>
    <property type="match status" value="1"/>
</dbReference>
<evidence type="ECO:0000313" key="1">
    <source>
        <dbReference type="EMBL" id="KAK9723589.1"/>
    </source>
</evidence>
<dbReference type="InterPro" id="IPR013780">
    <property type="entry name" value="Glyco_hydro_b"/>
</dbReference>
<dbReference type="PANTHER" id="PTHR22762">
    <property type="entry name" value="ALPHA-GLUCOSIDASE"/>
    <property type="match status" value="1"/>
</dbReference>
<dbReference type="EMBL" id="JBDFQZ010000005">
    <property type="protein sequence ID" value="KAK9723589.1"/>
    <property type="molecule type" value="Genomic_DNA"/>
</dbReference>
<dbReference type="GO" id="GO:0004553">
    <property type="term" value="F:hydrolase activity, hydrolyzing O-glycosyl compounds"/>
    <property type="evidence" value="ECO:0007669"/>
    <property type="project" value="TreeGrafter"/>
</dbReference>
<comment type="caution">
    <text evidence="1">The sequence shown here is derived from an EMBL/GenBank/DDBJ whole genome shotgun (WGS) entry which is preliminary data.</text>
</comment>
<dbReference type="Proteomes" id="UP001443914">
    <property type="component" value="Unassembled WGS sequence"/>
</dbReference>